<accession>A0A512C0W4</accession>
<organism evidence="1 2">
    <name type="scientific">Microvirga aerophila</name>
    <dbReference type="NCBI Taxonomy" id="670291"/>
    <lineage>
        <taxon>Bacteria</taxon>
        <taxon>Pseudomonadati</taxon>
        <taxon>Pseudomonadota</taxon>
        <taxon>Alphaproteobacteria</taxon>
        <taxon>Hyphomicrobiales</taxon>
        <taxon>Methylobacteriaceae</taxon>
        <taxon>Microvirga</taxon>
    </lineage>
</organism>
<gene>
    <name evidence="1" type="ORF">MAE02_55440</name>
</gene>
<dbReference type="EMBL" id="BJYU01000130">
    <property type="protein sequence ID" value="GEO17848.1"/>
    <property type="molecule type" value="Genomic_DNA"/>
</dbReference>
<dbReference type="AlphaFoldDB" id="A0A512C0W4"/>
<name>A0A512C0W4_9HYPH</name>
<proteinExistence type="predicted"/>
<sequence>MADGGANALDLVGRDRRTDARAADHDAALRLAGFDLLGQCAGDVRKIDRFVIEGAYIDDLMAERADVLDHRILEGPSGMI</sequence>
<keyword evidence="2" id="KW-1185">Reference proteome</keyword>
<comment type="caution">
    <text evidence="1">The sequence shown here is derived from an EMBL/GenBank/DDBJ whole genome shotgun (WGS) entry which is preliminary data.</text>
</comment>
<dbReference type="Proteomes" id="UP000321085">
    <property type="component" value="Unassembled WGS sequence"/>
</dbReference>
<reference evidence="1 2" key="1">
    <citation type="submission" date="2019-07" db="EMBL/GenBank/DDBJ databases">
        <title>Whole genome shotgun sequence of Microvirga aerophila NBRC 106136.</title>
        <authorList>
            <person name="Hosoyama A."/>
            <person name="Uohara A."/>
            <person name="Ohji S."/>
            <person name="Ichikawa N."/>
        </authorList>
    </citation>
    <scope>NUCLEOTIDE SEQUENCE [LARGE SCALE GENOMIC DNA]</scope>
    <source>
        <strain evidence="1 2">NBRC 106136</strain>
    </source>
</reference>
<evidence type="ECO:0000313" key="1">
    <source>
        <dbReference type="EMBL" id="GEO17848.1"/>
    </source>
</evidence>
<evidence type="ECO:0000313" key="2">
    <source>
        <dbReference type="Proteomes" id="UP000321085"/>
    </source>
</evidence>
<protein>
    <submittedName>
        <fullName evidence="1">Uncharacterized protein</fullName>
    </submittedName>
</protein>